<dbReference type="Proteomes" id="UP000218209">
    <property type="component" value="Unassembled WGS sequence"/>
</dbReference>
<feature type="compositionally biased region" description="Basic residues" evidence="1">
    <location>
        <begin position="284"/>
        <end position="302"/>
    </location>
</feature>
<feature type="compositionally biased region" description="Basic residues" evidence="1">
    <location>
        <begin position="120"/>
        <end position="144"/>
    </location>
</feature>
<feature type="compositionally biased region" description="Pro residues" evidence="1">
    <location>
        <begin position="46"/>
        <end position="70"/>
    </location>
</feature>
<evidence type="ECO:0000313" key="2">
    <source>
        <dbReference type="EMBL" id="OSX79265.1"/>
    </source>
</evidence>
<evidence type="ECO:0000313" key="3">
    <source>
        <dbReference type="Proteomes" id="UP000218209"/>
    </source>
</evidence>
<sequence length="302" mass="32042">MGAASRPTSGGGRGIPTVCHAVPASVRAPRPVSMDGANGAAAGPSSLPPSQVPPPPHPRIAPRVQPPTPRPAAAATEATTLPTTSRDAAGRRSNPQGRASTTPPPTTAALWAITRWARGCGRRGHRHQPLLPRRRRPRHSRPRVHAQGTFPLPPPATRRKRSYGERHTGAASQPRCRRRPPILGAGAAAAKAHGGRAAFARLERVRRKQPPRPPPPTLPGAAAATICSHTPTRALSTPLPPRSVPAMPPPQPPTAPCRLCTRPTLTTATVGSPQSVVAAFLAQKRQRPSWSRLRKSQRQSRR</sequence>
<feature type="compositionally biased region" description="Pro residues" evidence="1">
    <location>
        <begin position="238"/>
        <end position="255"/>
    </location>
</feature>
<keyword evidence="3" id="KW-1185">Reference proteome</keyword>
<feature type="region of interest" description="Disordered" evidence="1">
    <location>
        <begin position="282"/>
        <end position="302"/>
    </location>
</feature>
<proteinExistence type="predicted"/>
<feature type="region of interest" description="Disordered" evidence="1">
    <location>
        <begin position="1"/>
        <end position="180"/>
    </location>
</feature>
<organism evidence="2 3">
    <name type="scientific">Porphyra umbilicalis</name>
    <name type="common">Purple laver</name>
    <name type="synonym">Red alga</name>
    <dbReference type="NCBI Taxonomy" id="2786"/>
    <lineage>
        <taxon>Eukaryota</taxon>
        <taxon>Rhodophyta</taxon>
        <taxon>Bangiophyceae</taxon>
        <taxon>Bangiales</taxon>
        <taxon>Bangiaceae</taxon>
        <taxon>Porphyra</taxon>
    </lineage>
</organism>
<evidence type="ECO:0000256" key="1">
    <source>
        <dbReference type="SAM" id="MobiDB-lite"/>
    </source>
</evidence>
<feature type="region of interest" description="Disordered" evidence="1">
    <location>
        <begin position="235"/>
        <end position="259"/>
    </location>
</feature>
<dbReference type="AlphaFoldDB" id="A0A1X6PET5"/>
<name>A0A1X6PET5_PORUM</name>
<dbReference type="EMBL" id="KV918794">
    <property type="protein sequence ID" value="OSX79265.1"/>
    <property type="molecule type" value="Genomic_DNA"/>
</dbReference>
<accession>A0A1X6PET5</accession>
<feature type="compositionally biased region" description="Low complexity" evidence="1">
    <location>
        <begin position="71"/>
        <end position="84"/>
    </location>
</feature>
<gene>
    <name evidence="2" type="ORF">BU14_0082s0030</name>
</gene>
<protein>
    <submittedName>
        <fullName evidence="2">Uncharacterized protein</fullName>
    </submittedName>
</protein>
<reference evidence="2 3" key="1">
    <citation type="submission" date="2017-03" db="EMBL/GenBank/DDBJ databases">
        <title>WGS assembly of Porphyra umbilicalis.</title>
        <authorList>
            <person name="Brawley S.H."/>
            <person name="Blouin N.A."/>
            <person name="Ficko-Blean E."/>
            <person name="Wheeler G.L."/>
            <person name="Lohr M."/>
            <person name="Goodson H.V."/>
            <person name="Jenkins J.W."/>
            <person name="Blaby-Haas C.E."/>
            <person name="Helliwell K.E."/>
            <person name="Chan C."/>
            <person name="Marriage T."/>
            <person name="Bhattacharya D."/>
            <person name="Klein A.S."/>
            <person name="Badis Y."/>
            <person name="Brodie J."/>
            <person name="Cao Y."/>
            <person name="Collen J."/>
            <person name="Dittami S.M."/>
            <person name="Gachon C.M."/>
            <person name="Green B.R."/>
            <person name="Karpowicz S."/>
            <person name="Kim J.W."/>
            <person name="Kudahl U."/>
            <person name="Lin S."/>
            <person name="Michel G."/>
            <person name="Mittag M."/>
            <person name="Olson B.J."/>
            <person name="Pangilinan J."/>
            <person name="Peng Y."/>
            <person name="Qiu H."/>
            <person name="Shu S."/>
            <person name="Singer J.T."/>
            <person name="Smith A.G."/>
            <person name="Sprecher B.N."/>
            <person name="Wagner V."/>
            <person name="Wang W."/>
            <person name="Wang Z.-Y."/>
            <person name="Yan J."/>
            <person name="Yarish C."/>
            <person name="Zoeuner-Riek S."/>
            <person name="Zhuang Y."/>
            <person name="Zou Y."/>
            <person name="Lindquist E.A."/>
            <person name="Grimwood J."/>
            <person name="Barry K."/>
            <person name="Rokhsar D.S."/>
            <person name="Schmutz J."/>
            <person name="Stiller J.W."/>
            <person name="Grossman A.R."/>
            <person name="Prochnik S.E."/>
        </authorList>
    </citation>
    <scope>NUCLEOTIDE SEQUENCE [LARGE SCALE GENOMIC DNA]</scope>
    <source>
        <strain evidence="2">4086291</strain>
    </source>
</reference>